<evidence type="ECO:0000313" key="3">
    <source>
        <dbReference type="Proteomes" id="UP001221142"/>
    </source>
</evidence>
<evidence type="ECO:0000256" key="1">
    <source>
        <dbReference type="SAM" id="MobiDB-lite"/>
    </source>
</evidence>
<evidence type="ECO:0000313" key="2">
    <source>
        <dbReference type="EMBL" id="KAJ7650233.1"/>
    </source>
</evidence>
<proteinExistence type="predicted"/>
<accession>A0AAD7FYP6</accession>
<dbReference type="Proteomes" id="UP001221142">
    <property type="component" value="Unassembled WGS sequence"/>
</dbReference>
<name>A0AAD7FYP6_9AGAR</name>
<keyword evidence="3" id="KW-1185">Reference proteome</keyword>
<feature type="compositionally biased region" description="Basic and acidic residues" evidence="1">
    <location>
        <begin position="269"/>
        <end position="282"/>
    </location>
</feature>
<gene>
    <name evidence="2" type="ORF">FB45DRAFT_819398</name>
</gene>
<reference evidence="2" key="1">
    <citation type="submission" date="2023-03" db="EMBL/GenBank/DDBJ databases">
        <title>Massive genome expansion in bonnet fungi (Mycena s.s.) driven by repeated elements and novel gene families across ecological guilds.</title>
        <authorList>
            <consortium name="Lawrence Berkeley National Laboratory"/>
            <person name="Harder C.B."/>
            <person name="Miyauchi S."/>
            <person name="Viragh M."/>
            <person name="Kuo A."/>
            <person name="Thoen E."/>
            <person name="Andreopoulos B."/>
            <person name="Lu D."/>
            <person name="Skrede I."/>
            <person name="Drula E."/>
            <person name="Henrissat B."/>
            <person name="Morin E."/>
            <person name="Kohler A."/>
            <person name="Barry K."/>
            <person name="LaButti K."/>
            <person name="Morin E."/>
            <person name="Salamov A."/>
            <person name="Lipzen A."/>
            <person name="Mereny Z."/>
            <person name="Hegedus B."/>
            <person name="Baldrian P."/>
            <person name="Stursova M."/>
            <person name="Weitz H."/>
            <person name="Taylor A."/>
            <person name="Grigoriev I.V."/>
            <person name="Nagy L.G."/>
            <person name="Martin F."/>
            <person name="Kauserud H."/>
        </authorList>
    </citation>
    <scope>NUCLEOTIDE SEQUENCE</scope>
    <source>
        <strain evidence="2">9284</strain>
    </source>
</reference>
<protein>
    <submittedName>
        <fullName evidence="2">Uncharacterized protein</fullName>
    </submittedName>
</protein>
<organism evidence="2 3">
    <name type="scientific">Roridomyces roridus</name>
    <dbReference type="NCBI Taxonomy" id="1738132"/>
    <lineage>
        <taxon>Eukaryota</taxon>
        <taxon>Fungi</taxon>
        <taxon>Dikarya</taxon>
        <taxon>Basidiomycota</taxon>
        <taxon>Agaricomycotina</taxon>
        <taxon>Agaricomycetes</taxon>
        <taxon>Agaricomycetidae</taxon>
        <taxon>Agaricales</taxon>
        <taxon>Marasmiineae</taxon>
        <taxon>Mycenaceae</taxon>
        <taxon>Roridomyces</taxon>
    </lineage>
</organism>
<dbReference type="AlphaFoldDB" id="A0AAD7FYP6"/>
<dbReference type="EMBL" id="JARKIF010000001">
    <property type="protein sequence ID" value="KAJ7650233.1"/>
    <property type="molecule type" value="Genomic_DNA"/>
</dbReference>
<comment type="caution">
    <text evidence="2">The sequence shown here is derived from an EMBL/GenBank/DDBJ whole genome shotgun (WGS) entry which is preliminary data.</text>
</comment>
<feature type="region of interest" description="Disordered" evidence="1">
    <location>
        <begin position="240"/>
        <end position="282"/>
    </location>
</feature>
<sequence>MEDLNTPGEPDGLFFERLDAFCHAEIKAFAERERRPLEERCMLNYYRKYVAEWHSRYLFQPRDSPQDRIARGQSILQSVLTDASRMLESLCETSGVHSFLLAVDSTDASSSGFLGGSVVGREFWRGQRGGGEAGAKAFKIHCAKNAEASSPAPKASTSRSVKTELYEGVRKALRSASGVRNAEMKWTNPGLLSTYGVCLVGWPPTIPAQNPSSLKANQNKELLDALENGTMHFVRTLVTPNEPPPPVEAPPAVEDSSFSWAIEYDPVPDDDRPAKRARTSDV</sequence>